<proteinExistence type="predicted"/>
<reference evidence="2" key="1">
    <citation type="submission" date="2021-01" db="EMBL/GenBank/DDBJ databases">
        <authorList>
            <person name="Corre E."/>
            <person name="Pelletier E."/>
            <person name="Niang G."/>
            <person name="Scheremetjew M."/>
            <person name="Finn R."/>
            <person name="Kale V."/>
            <person name="Holt S."/>
            <person name="Cochrane G."/>
            <person name="Meng A."/>
            <person name="Brown T."/>
            <person name="Cohen L."/>
        </authorList>
    </citation>
    <scope>NUCLEOTIDE SEQUENCE</scope>
    <source>
        <strain evidence="2">CCMP1897</strain>
    </source>
</reference>
<evidence type="ECO:0000256" key="1">
    <source>
        <dbReference type="SAM" id="MobiDB-lite"/>
    </source>
</evidence>
<feature type="region of interest" description="Disordered" evidence="1">
    <location>
        <begin position="289"/>
        <end position="314"/>
    </location>
</feature>
<dbReference type="EMBL" id="HBIS01008247">
    <property type="protein sequence ID" value="CAE0613147.1"/>
    <property type="molecule type" value="Transcribed_RNA"/>
</dbReference>
<dbReference type="AlphaFoldDB" id="A0A7S3UG41"/>
<feature type="region of interest" description="Disordered" evidence="1">
    <location>
        <begin position="382"/>
        <end position="405"/>
    </location>
</feature>
<feature type="compositionally biased region" description="Basic and acidic residues" evidence="1">
    <location>
        <begin position="205"/>
        <end position="229"/>
    </location>
</feature>
<accession>A0A7S3UG41</accession>
<organism evidence="2">
    <name type="scientific">Picocystis salinarum</name>
    <dbReference type="NCBI Taxonomy" id="88271"/>
    <lineage>
        <taxon>Eukaryota</taxon>
        <taxon>Viridiplantae</taxon>
        <taxon>Chlorophyta</taxon>
        <taxon>Picocystophyceae</taxon>
        <taxon>Picocystales</taxon>
        <taxon>Picocystaceae</taxon>
        <taxon>Picocystis</taxon>
    </lineage>
</organism>
<protein>
    <submittedName>
        <fullName evidence="2">Uncharacterized protein</fullName>
    </submittedName>
</protein>
<gene>
    <name evidence="2" type="ORF">PSAL00342_LOCUS7046</name>
</gene>
<name>A0A7S3UG41_9CHLO</name>
<sequence length="588" mass="66653">MAGPAVEEYAVLVVSKHGSHEAFRRMLNSLQNRGCSLRTSTLRLLCARALEICLEDRAPLSAEFLSLLLAVFPKEEWNKMPEKLLNALAGVLTWYALQYVYGIEEQEWESFRIAVKQAFGGVKNLPEPMQRQLYCLLGCEGNLQNLEAWLNSRSPFWDANFNVIDTLETLVKESYDHVLHSCRMQSLLTALEKRGNFGEQDAKHLATAPKERQPDKERAEKPVPGEKQRKFNPRMIPTMDQMKEMPLPLLLDLFSCVYNYRPEVKDKMTLIKKLHGYAQRLLGAEMGEEVESPWKPPGTVDITRKDRVGGNKSTPKPGVYIGRFVYRMESKTQITGTVYRYDDQKKTYQAMFETGGEPEEYTTEEVEEMLVDRRVPNTQDKPVEPVEVVPSGPAGHSEVSEEQKTVPLNDAVGTASVEEMVSTDVSDEGRVSENEGMDLYVPIVVPKSKRILVERALKMGAKKATLQVLKGKTASMNTVLQGIPYEDTSGEKVVVEVSDSEERGLSQQDRVDPPRRTRRLFAKVPSMPEVSQSQDMSVEELASRKKHQGRKRVVEQESSSTAEDDDIERMFQRARHVAREANQRARRA</sequence>
<feature type="compositionally biased region" description="Basic and acidic residues" evidence="1">
    <location>
        <begin position="496"/>
        <end position="515"/>
    </location>
</feature>
<evidence type="ECO:0000313" key="2">
    <source>
        <dbReference type="EMBL" id="CAE0613147.1"/>
    </source>
</evidence>
<feature type="region of interest" description="Disordered" evidence="1">
    <location>
        <begin position="205"/>
        <end position="231"/>
    </location>
</feature>
<feature type="compositionally biased region" description="Basic and acidic residues" evidence="1">
    <location>
        <begin position="577"/>
        <end position="588"/>
    </location>
</feature>
<feature type="region of interest" description="Disordered" evidence="1">
    <location>
        <begin position="496"/>
        <end position="588"/>
    </location>
</feature>